<dbReference type="EMBL" id="UYRV01133523">
    <property type="protein sequence ID" value="VDN38083.1"/>
    <property type="molecule type" value="Genomic_DNA"/>
</dbReference>
<feature type="non-terminal residue" evidence="1">
    <location>
        <position position="70"/>
    </location>
</feature>
<proteinExistence type="predicted"/>
<evidence type="ECO:0000313" key="2">
    <source>
        <dbReference type="Proteomes" id="UP000271889"/>
    </source>
</evidence>
<dbReference type="AlphaFoldDB" id="A0A3P7NM05"/>
<accession>A0A3P7NM05</accession>
<evidence type="ECO:0000313" key="1">
    <source>
        <dbReference type="EMBL" id="VDN38083.1"/>
    </source>
</evidence>
<name>A0A3P7NM05_CYLGO</name>
<evidence type="ECO:0008006" key="3">
    <source>
        <dbReference type="Google" id="ProtNLM"/>
    </source>
</evidence>
<keyword evidence="2" id="KW-1185">Reference proteome</keyword>
<organism evidence="1 2">
    <name type="scientific">Cylicostephanus goldi</name>
    <name type="common">Nematode worm</name>
    <dbReference type="NCBI Taxonomy" id="71465"/>
    <lineage>
        <taxon>Eukaryota</taxon>
        <taxon>Metazoa</taxon>
        <taxon>Ecdysozoa</taxon>
        <taxon>Nematoda</taxon>
        <taxon>Chromadorea</taxon>
        <taxon>Rhabditida</taxon>
        <taxon>Rhabditina</taxon>
        <taxon>Rhabditomorpha</taxon>
        <taxon>Strongyloidea</taxon>
        <taxon>Strongylidae</taxon>
        <taxon>Cylicostephanus</taxon>
    </lineage>
</organism>
<gene>
    <name evidence="1" type="ORF">CGOC_LOCUS13630</name>
</gene>
<dbReference type="OrthoDB" id="5872261at2759"/>
<sequence length="70" mass="8056">MNYHAFFRNGSQSINVGVVADDTKLFRWVFAKFRSTVNDETVFNKSLLCQHLREGVKKGRLIGDDAYESK</sequence>
<protein>
    <recommendedName>
        <fullName evidence="3">DDE Tnp4 domain-containing protein</fullName>
    </recommendedName>
</protein>
<reference evidence="1 2" key="1">
    <citation type="submission" date="2018-11" db="EMBL/GenBank/DDBJ databases">
        <authorList>
            <consortium name="Pathogen Informatics"/>
        </authorList>
    </citation>
    <scope>NUCLEOTIDE SEQUENCE [LARGE SCALE GENOMIC DNA]</scope>
</reference>
<dbReference type="Proteomes" id="UP000271889">
    <property type="component" value="Unassembled WGS sequence"/>
</dbReference>